<dbReference type="EC" id="7.1.1.9" evidence="10"/>
<keyword evidence="7 11" id="KW-1133">Transmembrane helix</keyword>
<protein>
    <recommendedName>
        <fullName evidence="10">Cytochrome c oxidase polypeptide 4</fullName>
        <ecNumber evidence="10">7.1.1.9</ecNumber>
    </recommendedName>
    <alternativeName>
        <fullName evidence="10">Cytochrome aa3 subunit 4</fullName>
    </alternativeName>
    <alternativeName>
        <fullName evidence="10">Cytochrome c oxidase polypeptide IV</fullName>
    </alternativeName>
</protein>
<evidence type="ECO:0000256" key="8">
    <source>
        <dbReference type="ARBA" id="ARBA00023136"/>
    </source>
</evidence>
<dbReference type="InterPro" id="IPR021050">
    <property type="entry name" value="Cyt_c_oxidase_su4_actinobac"/>
</dbReference>
<gene>
    <name evidence="12" type="ORF">HP467_11490</name>
</gene>
<dbReference type="Proteomes" id="UP000539146">
    <property type="component" value="Unassembled WGS sequence"/>
</dbReference>
<feature type="transmembrane region" description="Helical" evidence="11">
    <location>
        <begin position="7"/>
        <end position="29"/>
    </location>
</feature>
<evidence type="ECO:0000256" key="3">
    <source>
        <dbReference type="ARBA" id="ARBA00006870"/>
    </source>
</evidence>
<evidence type="ECO:0000256" key="4">
    <source>
        <dbReference type="ARBA" id="ARBA00022475"/>
    </source>
</evidence>
<dbReference type="AlphaFoldDB" id="A0A850DUW1"/>
<feature type="transmembrane region" description="Helical" evidence="11">
    <location>
        <begin position="35"/>
        <end position="55"/>
    </location>
</feature>
<keyword evidence="4 10" id="KW-1003">Cell membrane</keyword>
<evidence type="ECO:0000256" key="7">
    <source>
        <dbReference type="ARBA" id="ARBA00022989"/>
    </source>
</evidence>
<dbReference type="Pfam" id="PF12270">
    <property type="entry name" value="Cyt_c_ox_IV"/>
    <property type="match status" value="1"/>
</dbReference>
<comment type="subunit">
    <text evidence="10">Associates with subunits I, II and III to form cytochrome c oxidase.</text>
</comment>
<reference evidence="12 13" key="1">
    <citation type="submission" date="2020-05" db="EMBL/GenBank/DDBJ databases">
        <title>Genome Sequencing of Type Strains.</title>
        <authorList>
            <person name="Lemaire J.F."/>
            <person name="Inderbitzin P."/>
            <person name="Gregorio O.A."/>
            <person name="Collins S.B."/>
            <person name="Wespe N."/>
            <person name="Knight-Connoni V."/>
        </authorList>
    </citation>
    <scope>NUCLEOTIDE SEQUENCE [LARGE SCALE GENOMIC DNA]</scope>
    <source>
        <strain evidence="12 13">DSM 20512</strain>
    </source>
</reference>
<sequence>MRANVNLFWILFGFFILADAAYTIWAMLYYGRPEWVGTVAIGLTGIMSAFIAFYLGKVMSSQGGVLPEDRADANIEDGDAELGHFSPWSWWPILLAGSTAVCFLGLAAGLWIVPIGLALVTVTLVGWVYEYYRGNFGH</sequence>
<evidence type="ECO:0000256" key="2">
    <source>
        <dbReference type="ARBA" id="ARBA00004651"/>
    </source>
</evidence>
<evidence type="ECO:0000256" key="6">
    <source>
        <dbReference type="ARBA" id="ARBA00022967"/>
    </source>
</evidence>
<evidence type="ECO:0000256" key="9">
    <source>
        <dbReference type="ARBA" id="ARBA00047816"/>
    </source>
</evidence>
<evidence type="ECO:0000256" key="1">
    <source>
        <dbReference type="ARBA" id="ARBA00002536"/>
    </source>
</evidence>
<accession>A0A850DUW1</accession>
<evidence type="ECO:0000256" key="5">
    <source>
        <dbReference type="ARBA" id="ARBA00022692"/>
    </source>
</evidence>
<comment type="function">
    <text evidence="1 10">Part of cytochrome c oxidase, its function is unknown.</text>
</comment>
<evidence type="ECO:0000256" key="11">
    <source>
        <dbReference type="SAM" id="Phobius"/>
    </source>
</evidence>
<evidence type="ECO:0000256" key="10">
    <source>
        <dbReference type="PIRNR" id="PIRNR017385"/>
    </source>
</evidence>
<organism evidence="12 13">
    <name type="scientific">Curtobacterium citreum</name>
    <dbReference type="NCBI Taxonomy" id="2036"/>
    <lineage>
        <taxon>Bacteria</taxon>
        <taxon>Bacillati</taxon>
        <taxon>Actinomycetota</taxon>
        <taxon>Actinomycetes</taxon>
        <taxon>Micrococcales</taxon>
        <taxon>Microbacteriaceae</taxon>
        <taxon>Curtobacterium</taxon>
    </lineage>
</organism>
<dbReference type="GO" id="GO:0004129">
    <property type="term" value="F:cytochrome-c oxidase activity"/>
    <property type="evidence" value="ECO:0007669"/>
    <property type="project" value="UniProtKB-EC"/>
</dbReference>
<dbReference type="GO" id="GO:0005886">
    <property type="term" value="C:plasma membrane"/>
    <property type="evidence" value="ECO:0007669"/>
    <property type="project" value="UniProtKB-SubCell"/>
</dbReference>
<keyword evidence="8 10" id="KW-0472">Membrane</keyword>
<comment type="similarity">
    <text evidence="3 10">Belongs to the cytochrome c oxidase bacterial subunit CtaF family.</text>
</comment>
<dbReference type="RefSeq" id="WP_058741690.1">
    <property type="nucleotide sequence ID" value="NZ_BAAAWP010000001.1"/>
</dbReference>
<keyword evidence="5 11" id="KW-0812">Transmembrane</keyword>
<dbReference type="EMBL" id="JABMCG010000112">
    <property type="protein sequence ID" value="NUU28731.1"/>
    <property type="molecule type" value="Genomic_DNA"/>
</dbReference>
<evidence type="ECO:0000313" key="12">
    <source>
        <dbReference type="EMBL" id="NUU28731.1"/>
    </source>
</evidence>
<comment type="catalytic activity">
    <reaction evidence="9 10">
        <text>4 Fe(II)-[cytochrome c] + O2 + 8 H(+)(in) = 4 Fe(III)-[cytochrome c] + 2 H2O + 4 H(+)(out)</text>
        <dbReference type="Rhea" id="RHEA:11436"/>
        <dbReference type="Rhea" id="RHEA-COMP:10350"/>
        <dbReference type="Rhea" id="RHEA-COMP:14399"/>
        <dbReference type="ChEBI" id="CHEBI:15377"/>
        <dbReference type="ChEBI" id="CHEBI:15378"/>
        <dbReference type="ChEBI" id="CHEBI:15379"/>
        <dbReference type="ChEBI" id="CHEBI:29033"/>
        <dbReference type="ChEBI" id="CHEBI:29034"/>
        <dbReference type="EC" id="7.1.1.9"/>
    </reaction>
</comment>
<dbReference type="PIRSF" id="PIRSF017385">
    <property type="entry name" value="CtaF"/>
    <property type="match status" value="1"/>
</dbReference>
<evidence type="ECO:0000313" key="13">
    <source>
        <dbReference type="Proteomes" id="UP000539146"/>
    </source>
</evidence>
<feature type="transmembrane region" description="Helical" evidence="11">
    <location>
        <begin position="112"/>
        <end position="132"/>
    </location>
</feature>
<dbReference type="GO" id="GO:0022900">
    <property type="term" value="P:electron transport chain"/>
    <property type="evidence" value="ECO:0007669"/>
    <property type="project" value="InterPro"/>
</dbReference>
<name>A0A850DUW1_9MICO</name>
<proteinExistence type="inferred from homology"/>
<keyword evidence="6 10" id="KW-1278">Translocase</keyword>
<comment type="subcellular location">
    <subcellularLocation>
        <location evidence="2">Cell membrane</location>
        <topology evidence="2">Multi-pass membrane protein</topology>
    </subcellularLocation>
</comment>
<comment type="caution">
    <text evidence="12">The sequence shown here is derived from an EMBL/GenBank/DDBJ whole genome shotgun (WGS) entry which is preliminary data.</text>
</comment>